<dbReference type="PANTHER" id="PTHR12599">
    <property type="entry name" value="PTERIN-4-ALPHA-CARBINOLAMINE DEHYDRATASE"/>
    <property type="match status" value="1"/>
</dbReference>
<sequence length="137" mass="15481">MSDQLMCTPGGKCIPCESLDKSHLLSKDQIVEDLKELKNMGLWKVDREGNKISKSYIARNFQSALDSINAIGSIAERQGHHPDIHLTDYRNVEIVLFTHSLGGVTINDILLARMIEEEVKVDYSPKWLKSQNENGKE</sequence>
<reference evidence="6 7" key="1">
    <citation type="journal article" date="2020" name="G3 (Bethesda)">
        <title>Improved Reference Genome for Cyclotella cryptica CCMP332, a Model for Cell Wall Morphogenesis, Salinity Adaptation, and Lipid Production in Diatoms (Bacillariophyta).</title>
        <authorList>
            <person name="Roberts W.R."/>
            <person name="Downey K.M."/>
            <person name="Ruck E.C."/>
            <person name="Traller J.C."/>
            <person name="Alverson A.J."/>
        </authorList>
    </citation>
    <scope>NUCLEOTIDE SEQUENCE [LARGE SCALE GENOMIC DNA]</scope>
    <source>
        <strain evidence="6 7">CCMP332</strain>
    </source>
</reference>
<dbReference type="Proteomes" id="UP001516023">
    <property type="component" value="Unassembled WGS sequence"/>
</dbReference>
<evidence type="ECO:0000313" key="6">
    <source>
        <dbReference type="EMBL" id="KAL3803643.1"/>
    </source>
</evidence>
<keyword evidence="7" id="KW-1185">Reference proteome</keyword>
<evidence type="ECO:0000256" key="4">
    <source>
        <dbReference type="ARBA" id="ARBA00023239"/>
    </source>
</evidence>
<organism evidence="6 7">
    <name type="scientific">Cyclotella cryptica</name>
    <dbReference type="NCBI Taxonomy" id="29204"/>
    <lineage>
        <taxon>Eukaryota</taxon>
        <taxon>Sar</taxon>
        <taxon>Stramenopiles</taxon>
        <taxon>Ochrophyta</taxon>
        <taxon>Bacillariophyta</taxon>
        <taxon>Coscinodiscophyceae</taxon>
        <taxon>Thalassiosirophycidae</taxon>
        <taxon>Stephanodiscales</taxon>
        <taxon>Stephanodiscaceae</taxon>
        <taxon>Cyclotella</taxon>
    </lineage>
</organism>
<gene>
    <name evidence="6" type="ORF">HJC23_003697</name>
</gene>
<dbReference type="GO" id="GO:0008124">
    <property type="term" value="F:4-alpha-hydroxytetrahydrobiopterin dehydratase activity"/>
    <property type="evidence" value="ECO:0007669"/>
    <property type="project" value="UniProtKB-EC"/>
</dbReference>
<dbReference type="PANTHER" id="PTHR12599:SF0">
    <property type="entry name" value="PTERIN-4-ALPHA-CARBINOLAMINE DEHYDRATASE"/>
    <property type="match status" value="1"/>
</dbReference>
<accession>A0ABD3QT40</accession>
<keyword evidence="4" id="KW-0456">Lyase</keyword>
<dbReference type="EMBL" id="JABMIG020000012">
    <property type="protein sequence ID" value="KAL3803643.1"/>
    <property type="molecule type" value="Genomic_DNA"/>
</dbReference>
<dbReference type="InterPro" id="IPR036428">
    <property type="entry name" value="PCD_sf"/>
</dbReference>
<evidence type="ECO:0000256" key="1">
    <source>
        <dbReference type="ARBA" id="ARBA00001554"/>
    </source>
</evidence>
<comment type="catalytic activity">
    <reaction evidence="1">
        <text>(4aS,6R)-4a-hydroxy-L-erythro-5,6,7,8-tetrahydrobiopterin = (6R)-L-erythro-6,7-dihydrobiopterin + H2O</text>
        <dbReference type="Rhea" id="RHEA:11920"/>
        <dbReference type="ChEBI" id="CHEBI:15377"/>
        <dbReference type="ChEBI" id="CHEBI:15642"/>
        <dbReference type="ChEBI" id="CHEBI:43120"/>
        <dbReference type="EC" id="4.2.1.96"/>
    </reaction>
</comment>
<evidence type="ECO:0000256" key="3">
    <source>
        <dbReference type="ARBA" id="ARBA00013252"/>
    </source>
</evidence>
<dbReference type="Gene3D" id="3.30.1360.20">
    <property type="entry name" value="Transcriptional coactivator/pterin dehydratase"/>
    <property type="match status" value="1"/>
</dbReference>
<comment type="similarity">
    <text evidence="2">Belongs to the pterin-4-alpha-carbinolamine dehydratase family.</text>
</comment>
<dbReference type="SUPFAM" id="SSF55248">
    <property type="entry name" value="PCD-like"/>
    <property type="match status" value="1"/>
</dbReference>
<dbReference type="EC" id="4.2.1.96" evidence="3"/>
<dbReference type="Pfam" id="PF01329">
    <property type="entry name" value="Pterin_4a"/>
    <property type="match status" value="1"/>
</dbReference>
<name>A0ABD3QT40_9STRA</name>
<evidence type="ECO:0000313" key="7">
    <source>
        <dbReference type="Proteomes" id="UP001516023"/>
    </source>
</evidence>
<comment type="caution">
    <text evidence="6">The sequence shown here is derived from an EMBL/GenBank/DDBJ whole genome shotgun (WGS) entry which is preliminary data.</text>
</comment>
<dbReference type="AlphaFoldDB" id="A0ABD3QT40"/>
<proteinExistence type="inferred from homology"/>
<dbReference type="InterPro" id="IPR001533">
    <property type="entry name" value="Pterin_deHydtase"/>
</dbReference>
<protein>
    <recommendedName>
        <fullName evidence="3">4a-hydroxytetrahydrobiopterin dehydratase</fullName>
        <ecNumber evidence="3">4.2.1.96</ecNumber>
    </recommendedName>
    <alternativeName>
        <fullName evidence="5">4-alpha-hydroxy-tetrahydropterin dehydratase</fullName>
    </alternativeName>
</protein>
<evidence type="ECO:0000256" key="2">
    <source>
        <dbReference type="ARBA" id="ARBA00006472"/>
    </source>
</evidence>
<evidence type="ECO:0000256" key="5">
    <source>
        <dbReference type="ARBA" id="ARBA00030497"/>
    </source>
</evidence>